<organism evidence="1 2">
    <name type="scientific">Bifidobacterium bifidum LMG 13195</name>
    <dbReference type="NCBI Taxonomy" id="1207542"/>
    <lineage>
        <taxon>Bacteria</taxon>
        <taxon>Bacillati</taxon>
        <taxon>Actinomycetota</taxon>
        <taxon>Actinomycetes</taxon>
        <taxon>Bifidobacteriales</taxon>
        <taxon>Bifidobacteriaceae</taxon>
        <taxon>Bifidobacterium</taxon>
    </lineage>
</organism>
<evidence type="ECO:0000313" key="1">
    <source>
        <dbReference type="EMBL" id="BBA47882.1"/>
    </source>
</evidence>
<reference evidence="1 2" key="1">
    <citation type="journal article" date="2017" name="Biosci. Biotechnol. Biochem.">
        <title>Identification and characterization of a sulfoglycosidase from Bifidobacterium bifidum implicated in mucin glycan utilization.</title>
        <authorList>
            <person name="Katoh T."/>
            <person name="Maeshibu T."/>
            <person name="Kikkawa K."/>
            <person name="Gotoh A."/>
            <person name="Tomabechi Y."/>
            <person name="Nakamura M."/>
            <person name="Liao W.-H."/>
            <person name="Yamaguchi M."/>
            <person name="Ashida H."/>
            <person name="Yamamoto K."/>
            <person name="Katayama T."/>
        </authorList>
    </citation>
    <scope>NUCLEOTIDE SEQUENCE [LARGE SCALE GENOMIC DNA]</scope>
    <source>
        <strain evidence="1 2">JCM 7004</strain>
    </source>
</reference>
<proteinExistence type="predicted"/>
<accession>A0A286TC11</accession>
<protein>
    <submittedName>
        <fullName evidence="1">Uncharacterized protein</fullName>
    </submittedName>
</protein>
<dbReference type="EMBL" id="AP018131">
    <property type="protein sequence ID" value="BBA47882.1"/>
    <property type="molecule type" value="Genomic_DNA"/>
</dbReference>
<dbReference type="Proteomes" id="UP000262177">
    <property type="component" value="Chromosome"/>
</dbReference>
<dbReference type="AlphaFoldDB" id="A0A286TC11"/>
<gene>
    <name evidence="1" type="ORF">BBJK_01275</name>
</gene>
<sequence length="95" mass="10302">MASKKQKTITVTYQDGHVDTLAFSPAARSKGEEHAQLAGWGGPGDSPQRYLFYTAYAAARMSGKTDQPYEGWLATTVDIDMDEPGDPAENPTTAY</sequence>
<name>A0A286TC11_BIFBI</name>
<evidence type="ECO:0000313" key="2">
    <source>
        <dbReference type="Proteomes" id="UP000262177"/>
    </source>
</evidence>